<dbReference type="PANTHER" id="PTHR33119:SF1">
    <property type="entry name" value="FE2OG DIOXYGENASE DOMAIN-CONTAINING PROTEIN"/>
    <property type="match status" value="1"/>
</dbReference>
<dbReference type="InterPro" id="IPR025340">
    <property type="entry name" value="DUF4246"/>
</dbReference>
<dbReference type="PANTHER" id="PTHR33119">
    <property type="entry name" value="IFI3P"/>
    <property type="match status" value="1"/>
</dbReference>
<feature type="domain" description="DUF4246" evidence="2">
    <location>
        <begin position="110"/>
        <end position="458"/>
    </location>
</feature>
<evidence type="ECO:0000313" key="4">
    <source>
        <dbReference type="Proteomes" id="UP001642501"/>
    </source>
</evidence>
<evidence type="ECO:0000313" key="3">
    <source>
        <dbReference type="EMBL" id="CAK7275558.1"/>
    </source>
</evidence>
<protein>
    <recommendedName>
        <fullName evidence="2">DUF4246 domain-containing protein</fullName>
    </recommendedName>
</protein>
<proteinExistence type="predicted"/>
<dbReference type="InterPro" id="IPR049192">
    <property type="entry name" value="DUF4246_C"/>
</dbReference>
<accession>A0ABP0E4N5</accession>
<feature type="region of interest" description="Disordered" evidence="1">
    <location>
        <begin position="1"/>
        <end position="44"/>
    </location>
</feature>
<evidence type="ECO:0000259" key="2">
    <source>
        <dbReference type="Pfam" id="PF14033"/>
    </source>
</evidence>
<feature type="non-terminal residue" evidence="3">
    <location>
        <position position="1"/>
    </location>
</feature>
<dbReference type="EMBL" id="CAWUOM010000258">
    <property type="protein sequence ID" value="CAK7275558.1"/>
    <property type="molecule type" value="Genomic_DNA"/>
</dbReference>
<gene>
    <name evidence="3" type="ORF">SEPCBS57363_006758</name>
</gene>
<name>A0ABP0E4N5_9PEZI</name>
<reference evidence="3 4" key="1">
    <citation type="submission" date="2024-01" db="EMBL/GenBank/DDBJ databases">
        <authorList>
            <person name="Allen C."/>
            <person name="Tagirdzhanova G."/>
        </authorList>
    </citation>
    <scope>NUCLEOTIDE SEQUENCE [LARGE SCALE GENOMIC DNA]</scope>
    <source>
        <strain evidence="3 4">CBS 573.63</strain>
    </source>
</reference>
<keyword evidence="4" id="KW-1185">Reference proteome</keyword>
<comment type="caution">
    <text evidence="3">The sequence shown here is derived from an EMBL/GenBank/DDBJ whole genome shotgun (WGS) entry which is preliminary data.</text>
</comment>
<feature type="domain" description="DUF4246" evidence="2">
    <location>
        <begin position="492"/>
        <end position="664"/>
    </location>
</feature>
<evidence type="ECO:0000256" key="1">
    <source>
        <dbReference type="SAM" id="MobiDB-lite"/>
    </source>
</evidence>
<dbReference type="Pfam" id="PF14033">
    <property type="entry name" value="DUF4246"/>
    <property type="match status" value="2"/>
</dbReference>
<sequence>ERVAENRISKPGQDADAGPAPAQAGDDTVQGGPAPYAESPSAAHKEQAANIMTGTQSVVGTSQSSEDEALALGVNDLTHLFDDAASNDTASSHGSHWDWQSQDNSPNIAESAYMISTLLDPLLFPLCYGRTVVLQHGGTVKLEDMWASYNSAQAALSQKPELSRDDRYQILAGQNAVVSRNWSLRYQSLPYEVEFIPGGPTDCEVKITSYINGLHPDNTELYGAIERVLSCCIKPWNDCLIRGQDGMHDRNNLGQLGPIAACIVTYGVEWENELPEWATEFRVPTARRRRSYQEQLRNQVKIDLRSRYRDVIGKEHLKLPPRDSTLWDLAREYLLKPEPRNSSGTTHAEPVPIPDAWDIGDEKTWSLHCAKARRVLCYKHPEPGTAFSYDEWKLGYHESRPIVGKSAPRLVRNGARPPVSPPQVPYSVALQDTFRDQGLQVLVEISSIELNPETPAYGPHRAAWTEAYRAWAAGKIAKAVSKNECVELSAKVDEDGWKLAGQLNEHIAAIAIFAFDTENVTEPRVAFRQKLNTDARLYRYDECFQPPDNVPECYYSSNVDGPAHLIGKSNDTGALAEILGISEMDLAPVWTKPYDYQHIGSVATPQGRLVAFPNVLEHRIEPFRLVDGTKPGRYRWLTLYLVDPHYRVCSTRNVPPQQHDWWAAAMGRELAAGAGLTGELIENMLRYTNKWPMGMEEAARHRKQMIEEAKVSKADYYCWDHILL</sequence>
<organism evidence="3 4">
    <name type="scientific">Sporothrix epigloea</name>
    <dbReference type="NCBI Taxonomy" id="1892477"/>
    <lineage>
        <taxon>Eukaryota</taxon>
        <taxon>Fungi</taxon>
        <taxon>Dikarya</taxon>
        <taxon>Ascomycota</taxon>
        <taxon>Pezizomycotina</taxon>
        <taxon>Sordariomycetes</taxon>
        <taxon>Sordariomycetidae</taxon>
        <taxon>Ophiostomatales</taxon>
        <taxon>Ophiostomataceae</taxon>
        <taxon>Sporothrix</taxon>
    </lineage>
</organism>
<dbReference type="Proteomes" id="UP001642501">
    <property type="component" value="Unassembled WGS sequence"/>
</dbReference>
<feature type="compositionally biased region" description="Low complexity" evidence="1">
    <location>
        <begin position="11"/>
        <end position="27"/>
    </location>
</feature>